<name>A0A4R5QPW3_9PROT</name>
<accession>A0A4R5QPW3</accession>
<protein>
    <recommendedName>
        <fullName evidence="4">Flagellar FliJ protein</fullName>
    </recommendedName>
</protein>
<evidence type="ECO:0000313" key="2">
    <source>
        <dbReference type="EMBL" id="TDH64651.1"/>
    </source>
</evidence>
<gene>
    <name evidence="2" type="ORF">E2C06_01545</name>
</gene>
<keyword evidence="3" id="KW-1185">Reference proteome</keyword>
<feature type="coiled-coil region" evidence="1">
    <location>
        <begin position="84"/>
        <end position="127"/>
    </location>
</feature>
<dbReference type="AlphaFoldDB" id="A0A4R5QPW3"/>
<dbReference type="Proteomes" id="UP000295096">
    <property type="component" value="Unassembled WGS sequence"/>
</dbReference>
<dbReference type="RefSeq" id="WP_133286807.1">
    <property type="nucleotide sequence ID" value="NZ_SMSJ01000001.1"/>
</dbReference>
<sequence length="132" mass="14568">MARDPIAALARLRWLETAEAKRRLAVQVGQETAAAERHAAAAAALPAEHAVGDAAWRLWLPRGLASRDRAALAQDQAATRRRDAQAVVAECRAAERAVELLRERRAAEARRRALRQAQALLDEAARRRRPAE</sequence>
<organism evidence="2 3">
    <name type="scientific">Dankookia rubra</name>
    <dbReference type="NCBI Taxonomy" id="1442381"/>
    <lineage>
        <taxon>Bacteria</taxon>
        <taxon>Pseudomonadati</taxon>
        <taxon>Pseudomonadota</taxon>
        <taxon>Alphaproteobacteria</taxon>
        <taxon>Acetobacterales</taxon>
        <taxon>Roseomonadaceae</taxon>
        <taxon>Dankookia</taxon>
    </lineage>
</organism>
<reference evidence="2 3" key="1">
    <citation type="journal article" date="2016" name="J. Microbiol.">
        <title>Dankookia rubra gen. nov., sp. nov., an alphaproteobacterium isolated from sediment of a shallow stream.</title>
        <authorList>
            <person name="Kim W.H."/>
            <person name="Kim D.H."/>
            <person name="Kang K."/>
            <person name="Ahn T.Y."/>
        </authorList>
    </citation>
    <scope>NUCLEOTIDE SEQUENCE [LARGE SCALE GENOMIC DNA]</scope>
    <source>
        <strain evidence="2 3">JCM30602</strain>
    </source>
</reference>
<comment type="caution">
    <text evidence="2">The sequence shown here is derived from an EMBL/GenBank/DDBJ whole genome shotgun (WGS) entry which is preliminary data.</text>
</comment>
<proteinExistence type="predicted"/>
<dbReference type="EMBL" id="SMSJ01000001">
    <property type="protein sequence ID" value="TDH64651.1"/>
    <property type="molecule type" value="Genomic_DNA"/>
</dbReference>
<keyword evidence="1" id="KW-0175">Coiled coil</keyword>
<evidence type="ECO:0000313" key="3">
    <source>
        <dbReference type="Proteomes" id="UP000295096"/>
    </source>
</evidence>
<evidence type="ECO:0000256" key="1">
    <source>
        <dbReference type="SAM" id="Coils"/>
    </source>
</evidence>
<evidence type="ECO:0008006" key="4">
    <source>
        <dbReference type="Google" id="ProtNLM"/>
    </source>
</evidence>